<dbReference type="Proteomes" id="UP001307705">
    <property type="component" value="Unassembled WGS sequence"/>
</dbReference>
<protein>
    <submittedName>
        <fullName evidence="2">Uncharacterized protein</fullName>
    </submittedName>
</protein>
<evidence type="ECO:0000313" key="2">
    <source>
        <dbReference type="EMBL" id="GMQ33447.1"/>
    </source>
</evidence>
<accession>A0ABQ6Q0Q3</accession>
<name>A0ABQ6Q0Q3_9BACT</name>
<feature type="transmembrane region" description="Helical" evidence="1">
    <location>
        <begin position="6"/>
        <end position="27"/>
    </location>
</feature>
<sequence>MKDNVTLLIVVGILALYFLIGIGWLLYKMTGSKPEDKEPKSPR</sequence>
<keyword evidence="3" id="KW-1185">Reference proteome</keyword>
<keyword evidence="1" id="KW-0472">Membrane</keyword>
<keyword evidence="1" id="KW-1133">Transmembrane helix</keyword>
<dbReference type="RefSeq" id="WP_338228241.1">
    <property type="nucleotide sequence ID" value="NZ_BTPE01000005.1"/>
</dbReference>
<gene>
    <name evidence="2" type="ORF">Ataiwa_17190</name>
</gene>
<dbReference type="EMBL" id="BTPE01000005">
    <property type="protein sequence ID" value="GMQ33447.1"/>
    <property type="molecule type" value="Genomic_DNA"/>
</dbReference>
<evidence type="ECO:0000256" key="1">
    <source>
        <dbReference type="SAM" id="Phobius"/>
    </source>
</evidence>
<reference evidence="2 3" key="1">
    <citation type="submission" date="2023-08" db="EMBL/GenBank/DDBJ databases">
        <title>Draft genome sequence of Algoriphagus taiwanensis.</title>
        <authorList>
            <person name="Takatani N."/>
            <person name="Hosokawa M."/>
            <person name="Sawabe T."/>
        </authorList>
    </citation>
    <scope>NUCLEOTIDE SEQUENCE [LARGE SCALE GENOMIC DNA]</scope>
    <source>
        <strain evidence="2 3">JCM 19755</strain>
    </source>
</reference>
<comment type="caution">
    <text evidence="2">The sequence shown here is derived from an EMBL/GenBank/DDBJ whole genome shotgun (WGS) entry which is preliminary data.</text>
</comment>
<evidence type="ECO:0000313" key="3">
    <source>
        <dbReference type="Proteomes" id="UP001307705"/>
    </source>
</evidence>
<proteinExistence type="predicted"/>
<keyword evidence="1" id="KW-0812">Transmembrane</keyword>
<organism evidence="2 3">
    <name type="scientific">Algoriphagus taiwanensis</name>
    <dbReference type="NCBI Taxonomy" id="1445656"/>
    <lineage>
        <taxon>Bacteria</taxon>
        <taxon>Pseudomonadati</taxon>
        <taxon>Bacteroidota</taxon>
        <taxon>Cytophagia</taxon>
        <taxon>Cytophagales</taxon>
        <taxon>Cyclobacteriaceae</taxon>
        <taxon>Algoriphagus</taxon>
    </lineage>
</organism>